<dbReference type="Gene3D" id="1.20.1270.60">
    <property type="entry name" value="Arfaptin homology (AH) domain/BAR domain"/>
    <property type="match status" value="1"/>
</dbReference>
<dbReference type="Gene3D" id="3.30.1520.10">
    <property type="entry name" value="Phox-like domain"/>
    <property type="match status" value="1"/>
</dbReference>
<dbReference type="GO" id="GO:0035091">
    <property type="term" value="F:phosphatidylinositol binding"/>
    <property type="evidence" value="ECO:0007669"/>
    <property type="project" value="InterPro"/>
</dbReference>
<evidence type="ECO:0000256" key="3">
    <source>
        <dbReference type="ARBA" id="ARBA00022448"/>
    </source>
</evidence>
<keyword evidence="5" id="KW-0653">Protein transport</keyword>
<sequence length="487" mass="54011">YCCAVDRALHNPSTPLSLVSAAMVGGNSGTPHIEYTIRYGNTTLTRRYSEFAALREALVRLHPACIVPPVPEKHTLVEMAEVRARGREDWMLVERRKRQLSTFLRRLARHPILATEHVLHRFLEPDVLWTTIISEEPLASLPRLSGSQRISLVPHGQGLLAPPLPAIAGTPQPKHPDPRFRGAEEEAERFHKALRDSVEAPHRRVSRKLGDMAQTNAELGAIYNGFSLSEGAGAGLALERVGQAVDASFISGQSLTTALESGVGEVLGEYGRFWASVTESLGWRRSRHVRVEMLAAALERKRAVLTELEGGNLGVERTSRPYGITRTPSSPESSTSASLSPSPSPAAVTAGSSTPPPSSRTKKPPVPTLRPPPHSHPRRKGTGIFGRLAGVFQGMLDVDPETTRRDHVGKTRNEIILLERELEDASDQLDRANAAVLQELDRYHRLRARDLRQWMLAYSKIHATWCHKNLKMWEEAREEVERVESFP</sequence>
<dbReference type="PROSITE" id="PS50195">
    <property type="entry name" value="PX"/>
    <property type="match status" value="1"/>
</dbReference>
<feature type="region of interest" description="Disordered" evidence="10">
    <location>
        <begin position="314"/>
        <end position="382"/>
    </location>
</feature>
<dbReference type="GO" id="GO:0042147">
    <property type="term" value="P:retrograde transport, endosome to Golgi"/>
    <property type="evidence" value="ECO:0007669"/>
    <property type="project" value="InterPro"/>
</dbReference>
<dbReference type="SUPFAM" id="SSF64268">
    <property type="entry name" value="PX domain"/>
    <property type="match status" value="1"/>
</dbReference>
<feature type="coiled-coil region" evidence="9">
    <location>
        <begin position="408"/>
        <end position="442"/>
    </location>
</feature>
<name>A0A4P9Y411_9FUNG</name>
<keyword evidence="13" id="KW-1185">Reference proteome</keyword>
<evidence type="ECO:0000256" key="4">
    <source>
        <dbReference type="ARBA" id="ARBA00022753"/>
    </source>
</evidence>
<protein>
    <recommendedName>
        <fullName evidence="11">PX domain-containing protein</fullName>
    </recommendedName>
</protein>
<feature type="compositionally biased region" description="Low complexity" evidence="10">
    <location>
        <begin position="325"/>
        <end position="353"/>
    </location>
</feature>
<dbReference type="GO" id="GO:0006914">
    <property type="term" value="P:autophagy"/>
    <property type="evidence" value="ECO:0007669"/>
    <property type="project" value="UniProtKB-KW"/>
</dbReference>
<evidence type="ECO:0000256" key="10">
    <source>
        <dbReference type="SAM" id="MobiDB-lite"/>
    </source>
</evidence>
<keyword evidence="8" id="KW-0472">Membrane</keyword>
<dbReference type="SMART" id="SM00312">
    <property type="entry name" value="PX"/>
    <property type="match status" value="1"/>
</dbReference>
<dbReference type="InterPro" id="IPR036871">
    <property type="entry name" value="PX_dom_sf"/>
</dbReference>
<dbReference type="InterPro" id="IPR051079">
    <property type="entry name" value="Sorting_Nexin_Autophagy"/>
</dbReference>
<evidence type="ECO:0000256" key="7">
    <source>
        <dbReference type="ARBA" id="ARBA00023121"/>
    </source>
</evidence>
<comment type="subcellular location">
    <subcellularLocation>
        <location evidence="1">Endosome membrane</location>
        <topology evidence="1">Peripheral membrane protein</topology>
    </subcellularLocation>
</comment>
<evidence type="ECO:0000256" key="5">
    <source>
        <dbReference type="ARBA" id="ARBA00022927"/>
    </source>
</evidence>
<dbReference type="SUPFAM" id="SSF103657">
    <property type="entry name" value="BAR/IMD domain-like"/>
    <property type="match status" value="1"/>
</dbReference>
<comment type="similarity">
    <text evidence="2">Belongs to the sorting nexin family.</text>
</comment>
<feature type="domain" description="PX" evidence="11">
    <location>
        <begin position="1"/>
        <end position="129"/>
    </location>
</feature>
<dbReference type="GO" id="GO:0005829">
    <property type="term" value="C:cytosol"/>
    <property type="evidence" value="ECO:0007669"/>
    <property type="project" value="GOC"/>
</dbReference>
<dbReference type="GO" id="GO:0015031">
    <property type="term" value="P:protein transport"/>
    <property type="evidence" value="ECO:0007669"/>
    <property type="project" value="UniProtKB-KW"/>
</dbReference>
<dbReference type="AlphaFoldDB" id="A0A4P9Y411"/>
<keyword evidence="7" id="KW-0446">Lipid-binding</keyword>
<feature type="compositionally biased region" description="Pro residues" evidence="10">
    <location>
        <begin position="354"/>
        <end position="372"/>
    </location>
</feature>
<evidence type="ECO:0000256" key="8">
    <source>
        <dbReference type="ARBA" id="ARBA00023136"/>
    </source>
</evidence>
<evidence type="ECO:0000313" key="13">
    <source>
        <dbReference type="Proteomes" id="UP000267251"/>
    </source>
</evidence>
<feature type="non-terminal residue" evidence="12">
    <location>
        <position position="487"/>
    </location>
</feature>
<accession>A0A4P9Y411</accession>
<dbReference type="InterPro" id="IPR001683">
    <property type="entry name" value="PX_dom"/>
</dbReference>
<evidence type="ECO:0000256" key="2">
    <source>
        <dbReference type="ARBA" id="ARBA00010883"/>
    </source>
</evidence>
<dbReference type="InterPro" id="IPR044106">
    <property type="entry name" value="PX_Snx41/Atg20"/>
</dbReference>
<feature type="non-terminal residue" evidence="12">
    <location>
        <position position="1"/>
    </location>
</feature>
<dbReference type="EMBL" id="KZ987968">
    <property type="protein sequence ID" value="RKP13667.1"/>
    <property type="molecule type" value="Genomic_DNA"/>
</dbReference>
<dbReference type="PANTHER" id="PTHR46979">
    <property type="entry name" value="SORTING NEXIN-41"/>
    <property type="match status" value="1"/>
</dbReference>
<organism evidence="12 13">
    <name type="scientific">Piptocephalis cylindrospora</name>
    <dbReference type="NCBI Taxonomy" id="1907219"/>
    <lineage>
        <taxon>Eukaryota</taxon>
        <taxon>Fungi</taxon>
        <taxon>Fungi incertae sedis</taxon>
        <taxon>Zoopagomycota</taxon>
        <taxon>Zoopagomycotina</taxon>
        <taxon>Zoopagomycetes</taxon>
        <taxon>Zoopagales</taxon>
        <taxon>Piptocephalidaceae</taxon>
        <taxon>Piptocephalis</taxon>
    </lineage>
</organism>
<dbReference type="PANTHER" id="PTHR46979:SF2">
    <property type="entry name" value="SORTING NEXIN-41"/>
    <property type="match status" value="1"/>
</dbReference>
<keyword evidence="9" id="KW-0175">Coiled coil</keyword>
<dbReference type="InterPro" id="IPR027267">
    <property type="entry name" value="AH/BAR_dom_sf"/>
</dbReference>
<evidence type="ECO:0000259" key="11">
    <source>
        <dbReference type="PROSITE" id="PS50195"/>
    </source>
</evidence>
<proteinExistence type="inferred from homology"/>
<keyword evidence="6" id="KW-0072">Autophagy</keyword>
<dbReference type="Pfam" id="PF00787">
    <property type="entry name" value="PX"/>
    <property type="match status" value="1"/>
</dbReference>
<dbReference type="OrthoDB" id="289314at2759"/>
<dbReference type="Proteomes" id="UP000267251">
    <property type="component" value="Unassembled WGS sequence"/>
</dbReference>
<evidence type="ECO:0000313" key="12">
    <source>
        <dbReference type="EMBL" id="RKP13667.1"/>
    </source>
</evidence>
<evidence type="ECO:0000256" key="6">
    <source>
        <dbReference type="ARBA" id="ARBA00023006"/>
    </source>
</evidence>
<dbReference type="CDD" id="cd06867">
    <property type="entry name" value="PX_SNX41_42"/>
    <property type="match status" value="1"/>
</dbReference>
<dbReference type="GO" id="GO:0010008">
    <property type="term" value="C:endosome membrane"/>
    <property type="evidence" value="ECO:0007669"/>
    <property type="project" value="UniProtKB-SubCell"/>
</dbReference>
<evidence type="ECO:0000256" key="9">
    <source>
        <dbReference type="SAM" id="Coils"/>
    </source>
</evidence>
<keyword evidence="3" id="KW-0813">Transport</keyword>
<evidence type="ECO:0000256" key="1">
    <source>
        <dbReference type="ARBA" id="ARBA00004481"/>
    </source>
</evidence>
<reference evidence="13" key="1">
    <citation type="journal article" date="2018" name="Nat. Microbiol.">
        <title>Leveraging single-cell genomics to expand the fungal tree of life.</title>
        <authorList>
            <person name="Ahrendt S.R."/>
            <person name="Quandt C.A."/>
            <person name="Ciobanu D."/>
            <person name="Clum A."/>
            <person name="Salamov A."/>
            <person name="Andreopoulos B."/>
            <person name="Cheng J.F."/>
            <person name="Woyke T."/>
            <person name="Pelin A."/>
            <person name="Henrissat B."/>
            <person name="Reynolds N.K."/>
            <person name="Benny G.L."/>
            <person name="Smith M.E."/>
            <person name="James T.Y."/>
            <person name="Grigoriev I.V."/>
        </authorList>
    </citation>
    <scope>NUCLEOTIDE SEQUENCE [LARGE SCALE GENOMIC DNA]</scope>
</reference>
<keyword evidence="4" id="KW-0967">Endosome</keyword>
<gene>
    <name evidence="12" type="ORF">BJ684DRAFT_5773</name>
</gene>